<dbReference type="Proteomes" id="UP000703661">
    <property type="component" value="Unassembled WGS sequence"/>
</dbReference>
<organism evidence="2 3">
    <name type="scientific">Entomortierella chlamydospora</name>
    <dbReference type="NCBI Taxonomy" id="101097"/>
    <lineage>
        <taxon>Eukaryota</taxon>
        <taxon>Fungi</taxon>
        <taxon>Fungi incertae sedis</taxon>
        <taxon>Mucoromycota</taxon>
        <taxon>Mortierellomycotina</taxon>
        <taxon>Mortierellomycetes</taxon>
        <taxon>Mortierellales</taxon>
        <taxon>Mortierellaceae</taxon>
        <taxon>Entomortierella</taxon>
    </lineage>
</organism>
<gene>
    <name evidence="2" type="ORF">BGZ80_006617</name>
</gene>
<proteinExistence type="predicted"/>
<keyword evidence="3" id="KW-1185">Reference proteome</keyword>
<dbReference type="EMBL" id="JAAAID010003276">
    <property type="protein sequence ID" value="KAF9999192.1"/>
    <property type="molecule type" value="Genomic_DNA"/>
</dbReference>
<evidence type="ECO:0000256" key="1">
    <source>
        <dbReference type="SAM" id="MobiDB-lite"/>
    </source>
</evidence>
<evidence type="ECO:0000313" key="3">
    <source>
        <dbReference type="Proteomes" id="UP000703661"/>
    </source>
</evidence>
<feature type="region of interest" description="Disordered" evidence="1">
    <location>
        <begin position="25"/>
        <end position="61"/>
    </location>
</feature>
<comment type="caution">
    <text evidence="2">The sequence shown here is derived from an EMBL/GenBank/DDBJ whole genome shotgun (WGS) entry which is preliminary data.</text>
</comment>
<feature type="compositionally biased region" description="Basic residues" evidence="1">
    <location>
        <begin position="52"/>
        <end position="61"/>
    </location>
</feature>
<accession>A0A9P6ST49</accession>
<evidence type="ECO:0000313" key="2">
    <source>
        <dbReference type="EMBL" id="KAF9999192.1"/>
    </source>
</evidence>
<reference evidence="2" key="1">
    <citation type="journal article" date="2020" name="Fungal Divers.">
        <title>Resolving the Mortierellaceae phylogeny through synthesis of multi-gene phylogenetics and phylogenomics.</title>
        <authorList>
            <person name="Vandepol N."/>
            <person name="Liber J."/>
            <person name="Desiro A."/>
            <person name="Na H."/>
            <person name="Kennedy M."/>
            <person name="Barry K."/>
            <person name="Grigoriev I.V."/>
            <person name="Miller A.N."/>
            <person name="O'Donnell K."/>
            <person name="Stajich J.E."/>
            <person name="Bonito G."/>
        </authorList>
    </citation>
    <scope>NUCLEOTIDE SEQUENCE</scope>
    <source>
        <strain evidence="2">NRRL 2769</strain>
    </source>
</reference>
<sequence length="482" mass="54839">MAECYSSAGAPLNALANQLLGESSFSAKSSPFRPGQQHQQHHQHQQQQQHLQQHHPQHLHQRQGLFPRYVPQQQKPGIDTIDSFEQAWASSSHSAFNHHQQIPSSNFAVPEQYRQFQPQRHIPDLDLISAWEQQELMQLKQDHADGQLHKVQTTASGVTTASHPEFSTLEFEIFTYTPATTEDIHNTGDSAWAQEWSRHKGVETDEDEDDDEYREEWSNDYFTQAYISSHQSKFREIEEQDRLKEARLEEEREKQRQASGGPPRSAWMMAGAVATVTETAGASMYDPKRLRVPGLDSFEHSQSQQDTAFSVDEFMGYSYYDNNIDPQIQQSVQQQQAPKPTRSDDRFLSLVSDLHMAEQIYYPGATSATLPELSEMDPENILTASTSAMQPPTSTGGWAQEFAVEDRQRQQKQKYMGAEWNWEKLFGKDPRRQASSTLSSRNDVEGTVVDENDRLRAVALTRLQALFGHLSLTSPQGPNPTP</sequence>
<protein>
    <submittedName>
        <fullName evidence="2">Uncharacterized protein</fullName>
    </submittedName>
</protein>
<name>A0A9P6ST49_9FUNG</name>
<dbReference type="AlphaFoldDB" id="A0A9P6ST49"/>